<dbReference type="NCBIfam" id="NF002879">
    <property type="entry name" value="PRK03333.1"/>
    <property type="match status" value="1"/>
</dbReference>
<comment type="subcellular location">
    <subcellularLocation>
        <location evidence="3">Cytoplasm</location>
    </subcellularLocation>
</comment>
<dbReference type="SUPFAM" id="SSF52540">
    <property type="entry name" value="P-loop containing nucleoside triphosphate hydrolases"/>
    <property type="match status" value="1"/>
</dbReference>
<dbReference type="PANTHER" id="PTHR10695:SF46">
    <property type="entry name" value="BIFUNCTIONAL COENZYME A SYNTHASE-RELATED"/>
    <property type="match status" value="1"/>
</dbReference>
<comment type="catalytic activity">
    <reaction evidence="3">
        <text>3'-dephospho-CoA + ATP = ADP + CoA + H(+)</text>
        <dbReference type="Rhea" id="RHEA:18245"/>
        <dbReference type="ChEBI" id="CHEBI:15378"/>
        <dbReference type="ChEBI" id="CHEBI:30616"/>
        <dbReference type="ChEBI" id="CHEBI:57287"/>
        <dbReference type="ChEBI" id="CHEBI:57328"/>
        <dbReference type="ChEBI" id="CHEBI:456216"/>
        <dbReference type="EC" id="2.7.1.24"/>
    </reaction>
</comment>
<evidence type="ECO:0000313" key="6">
    <source>
        <dbReference type="Proteomes" id="UP001500851"/>
    </source>
</evidence>
<dbReference type="RefSeq" id="WP_344032259.1">
    <property type="nucleotide sequence ID" value="NZ_BAAAOB010000002.1"/>
</dbReference>
<dbReference type="InterPro" id="IPR027417">
    <property type="entry name" value="P-loop_NTPase"/>
</dbReference>
<evidence type="ECO:0000256" key="2">
    <source>
        <dbReference type="ARBA" id="ARBA00022840"/>
    </source>
</evidence>
<dbReference type="InterPro" id="IPR001977">
    <property type="entry name" value="Depp_CoAkinase"/>
</dbReference>
<organism evidence="5 6">
    <name type="scientific">Leucobacter iarius</name>
    <dbReference type="NCBI Taxonomy" id="333963"/>
    <lineage>
        <taxon>Bacteria</taxon>
        <taxon>Bacillati</taxon>
        <taxon>Actinomycetota</taxon>
        <taxon>Actinomycetes</taxon>
        <taxon>Micrococcales</taxon>
        <taxon>Microbacteriaceae</taxon>
        <taxon>Leucobacter</taxon>
    </lineage>
</organism>
<reference evidence="5 6" key="1">
    <citation type="journal article" date="2019" name="Int. J. Syst. Evol. Microbiol.">
        <title>The Global Catalogue of Microorganisms (GCM) 10K type strain sequencing project: providing services to taxonomists for standard genome sequencing and annotation.</title>
        <authorList>
            <consortium name="The Broad Institute Genomics Platform"/>
            <consortium name="The Broad Institute Genome Sequencing Center for Infectious Disease"/>
            <person name="Wu L."/>
            <person name="Ma J."/>
        </authorList>
    </citation>
    <scope>NUCLEOTIDE SEQUENCE [LARGE SCALE GENOMIC DNA]</scope>
    <source>
        <strain evidence="5 6">JCM 14736</strain>
    </source>
</reference>
<sequence>MQLIALTGGIAAGKSTVGRRLAELGAFRIDADQLARDVVEPGTPGLRAIRDRFGAEVIRADGALDRAALGARVFGDAEALADLNAIVHPAVRELAERRIGEAAALDPDAIVVYEIPLLVETGGRTASSVPWDLVLVADAPAELRADRLVALRGMERAEAERRIGSQANDADRRAIADVLIDTSGTEQETLDQVDALWTRLTARETTG</sequence>
<keyword evidence="2 3" id="KW-0067">ATP-binding</keyword>
<protein>
    <recommendedName>
        <fullName evidence="3 4">Dephospho-CoA kinase</fullName>
        <ecNumber evidence="3 4">2.7.1.24</ecNumber>
    </recommendedName>
    <alternativeName>
        <fullName evidence="3">Dephosphocoenzyme A kinase</fullName>
    </alternativeName>
</protein>
<dbReference type="Gene3D" id="3.40.50.300">
    <property type="entry name" value="P-loop containing nucleotide triphosphate hydrolases"/>
    <property type="match status" value="1"/>
</dbReference>
<dbReference type="EC" id="2.7.1.24" evidence="3 4"/>
<accession>A0ABN2LLV7</accession>
<gene>
    <name evidence="3" type="primary">coaE</name>
    <name evidence="5" type="ORF">GCM10009768_22410</name>
</gene>
<dbReference type="Proteomes" id="UP001500851">
    <property type="component" value="Unassembled WGS sequence"/>
</dbReference>
<keyword evidence="3" id="KW-0173">Coenzyme A biosynthesis</keyword>
<keyword evidence="1 3" id="KW-0547">Nucleotide-binding</keyword>
<keyword evidence="3" id="KW-0963">Cytoplasm</keyword>
<comment type="pathway">
    <text evidence="3">Cofactor biosynthesis; coenzyme A biosynthesis; CoA from (R)-pantothenate: step 5/5.</text>
</comment>
<dbReference type="EMBL" id="BAAAOB010000002">
    <property type="protein sequence ID" value="GAA1792962.1"/>
    <property type="molecule type" value="Genomic_DNA"/>
</dbReference>
<evidence type="ECO:0000313" key="5">
    <source>
        <dbReference type="EMBL" id="GAA1792962.1"/>
    </source>
</evidence>
<evidence type="ECO:0000256" key="1">
    <source>
        <dbReference type="ARBA" id="ARBA00022741"/>
    </source>
</evidence>
<comment type="caution">
    <text evidence="5">The sequence shown here is derived from an EMBL/GenBank/DDBJ whole genome shotgun (WGS) entry which is preliminary data.</text>
</comment>
<dbReference type="Pfam" id="PF01121">
    <property type="entry name" value="CoaE"/>
    <property type="match status" value="1"/>
</dbReference>
<dbReference type="PROSITE" id="PS51219">
    <property type="entry name" value="DPCK"/>
    <property type="match status" value="1"/>
</dbReference>
<dbReference type="NCBIfam" id="TIGR00152">
    <property type="entry name" value="dephospho-CoA kinase"/>
    <property type="match status" value="1"/>
</dbReference>
<comment type="function">
    <text evidence="3">Catalyzes the phosphorylation of the 3'-hydroxyl group of dephosphocoenzyme A to form coenzyme A.</text>
</comment>
<feature type="binding site" evidence="3">
    <location>
        <begin position="11"/>
        <end position="16"/>
    </location>
    <ligand>
        <name>ATP</name>
        <dbReference type="ChEBI" id="CHEBI:30616"/>
    </ligand>
</feature>
<evidence type="ECO:0000256" key="4">
    <source>
        <dbReference type="NCBIfam" id="TIGR00152"/>
    </source>
</evidence>
<dbReference type="PANTHER" id="PTHR10695">
    <property type="entry name" value="DEPHOSPHO-COA KINASE-RELATED"/>
    <property type="match status" value="1"/>
</dbReference>
<dbReference type="HAMAP" id="MF_00376">
    <property type="entry name" value="Dephospho_CoA_kinase"/>
    <property type="match status" value="1"/>
</dbReference>
<dbReference type="CDD" id="cd02022">
    <property type="entry name" value="DPCK"/>
    <property type="match status" value="1"/>
</dbReference>
<proteinExistence type="inferred from homology"/>
<keyword evidence="3" id="KW-0418">Kinase</keyword>
<evidence type="ECO:0000256" key="3">
    <source>
        <dbReference type="HAMAP-Rule" id="MF_00376"/>
    </source>
</evidence>
<name>A0ABN2LLV7_9MICO</name>
<keyword evidence="6" id="KW-1185">Reference proteome</keyword>
<comment type="similarity">
    <text evidence="3">Belongs to the CoaE family.</text>
</comment>
<keyword evidence="3" id="KW-0808">Transferase</keyword>